<comment type="subcellular location">
    <subcellularLocation>
        <location evidence="1">Cell outer membrane</location>
        <topology evidence="1">Multi-pass membrane protein</topology>
    </subcellularLocation>
</comment>
<dbReference type="Gene3D" id="2.40.160.60">
    <property type="entry name" value="Outer membrane protein transport protein (OMPP1/FadL/TodX)"/>
    <property type="match status" value="1"/>
</dbReference>
<evidence type="ECO:0000256" key="7">
    <source>
        <dbReference type="ARBA" id="ARBA00023237"/>
    </source>
</evidence>
<evidence type="ECO:0000256" key="5">
    <source>
        <dbReference type="ARBA" id="ARBA00022729"/>
    </source>
</evidence>
<gene>
    <name evidence="9" type="ORF">JCM14722_06910</name>
</gene>
<evidence type="ECO:0000313" key="10">
    <source>
        <dbReference type="Proteomes" id="UP001061361"/>
    </source>
</evidence>
<dbReference type="PANTHER" id="PTHR35093">
    <property type="entry name" value="OUTER MEMBRANE PROTEIN NMB0088-RELATED"/>
    <property type="match status" value="1"/>
</dbReference>
<keyword evidence="5 8" id="KW-0732">Signal</keyword>
<dbReference type="RefSeq" id="WP_264983204.1">
    <property type="nucleotide sequence ID" value="NZ_AP026708.1"/>
</dbReference>
<accession>A0ABM8AP11</accession>
<evidence type="ECO:0000313" key="9">
    <source>
        <dbReference type="EMBL" id="BDQ33149.1"/>
    </source>
</evidence>
<evidence type="ECO:0000256" key="8">
    <source>
        <dbReference type="SAM" id="SignalP"/>
    </source>
</evidence>
<evidence type="ECO:0000256" key="4">
    <source>
        <dbReference type="ARBA" id="ARBA00022692"/>
    </source>
</evidence>
<name>A0ABM8AP11_9BACT</name>
<feature type="chain" id="PRO_5046922566" description="Membrane protein involved in aromatic hydrocarbon degradation" evidence="8">
    <location>
        <begin position="26"/>
        <end position="399"/>
    </location>
</feature>
<keyword evidence="7" id="KW-0998">Cell outer membrane</keyword>
<evidence type="ECO:0000256" key="1">
    <source>
        <dbReference type="ARBA" id="ARBA00004571"/>
    </source>
</evidence>
<protein>
    <recommendedName>
        <fullName evidence="11">Membrane protein involved in aromatic hydrocarbon degradation</fullName>
    </recommendedName>
</protein>
<keyword evidence="6" id="KW-0472">Membrane</keyword>
<keyword evidence="10" id="KW-1185">Reference proteome</keyword>
<dbReference type="SUPFAM" id="SSF56935">
    <property type="entry name" value="Porins"/>
    <property type="match status" value="1"/>
</dbReference>
<feature type="signal peptide" evidence="8">
    <location>
        <begin position="1"/>
        <end position="25"/>
    </location>
</feature>
<comment type="similarity">
    <text evidence="2">Belongs to the OmpP1/FadL family.</text>
</comment>
<evidence type="ECO:0000256" key="2">
    <source>
        <dbReference type="ARBA" id="ARBA00008163"/>
    </source>
</evidence>
<evidence type="ECO:0000256" key="3">
    <source>
        <dbReference type="ARBA" id="ARBA00022452"/>
    </source>
</evidence>
<keyword evidence="3" id="KW-1134">Transmembrane beta strand</keyword>
<dbReference type="PANTHER" id="PTHR35093:SF8">
    <property type="entry name" value="OUTER MEMBRANE PROTEIN NMB0088-RELATED"/>
    <property type="match status" value="1"/>
</dbReference>
<dbReference type="Pfam" id="PF03349">
    <property type="entry name" value="Toluene_X"/>
    <property type="match status" value="1"/>
</dbReference>
<evidence type="ECO:0000256" key="6">
    <source>
        <dbReference type="ARBA" id="ARBA00023136"/>
    </source>
</evidence>
<organism evidence="9 10">
    <name type="scientific">Pseudodesulfovibrio portus</name>
    <dbReference type="NCBI Taxonomy" id="231439"/>
    <lineage>
        <taxon>Bacteria</taxon>
        <taxon>Pseudomonadati</taxon>
        <taxon>Thermodesulfobacteriota</taxon>
        <taxon>Desulfovibrionia</taxon>
        <taxon>Desulfovibrionales</taxon>
        <taxon>Desulfovibrionaceae</taxon>
    </lineage>
</organism>
<sequence>MKRASVYFVMSLLVCLFAVAATAQAGGFGLFEWGNAALGQGTAYYATGDDPSVIAYNPAQMTRLEGIQVYAGVTAISPNSDVNINGTKNSTSQQVFAVPHAYATYQVNDKLFIGAGEFTRFGLGTKYEDGWTGATLLREAKLESFSFNPTIAYKVNDSLSIAGGLEIIKGSFYVTKQHFATGRPFNVEVEGTSLSGNVGLLYDFTDDFSVGFSYRAPVSFTGHGDAELDGLLPQTNATVEATFPDQYSLGLGYQLTEDLSFEFDVIFTRWELFNDMSFDFESALYPDNVETFNYKNTWRFQLGTEYMATDNWALRAGYVFDQTPTRHAYASLMLPANDRHMFTLGTGYTFGDLTADLAGMYIFTEEREALTMFDGATRSSVDFKQGQTWGLGLSLGYKF</sequence>
<keyword evidence="4" id="KW-0812">Transmembrane</keyword>
<reference evidence="9" key="1">
    <citation type="submission" date="2022-08" db="EMBL/GenBank/DDBJ databases">
        <title>Genome Sequence of the sulphate-reducing bacterium, Pseudodesulfovibrio portus JCM14722.</title>
        <authorList>
            <person name="Kondo R."/>
            <person name="Kataoka T."/>
        </authorList>
    </citation>
    <scope>NUCLEOTIDE SEQUENCE</scope>
    <source>
        <strain evidence="9">JCM 14722</strain>
    </source>
</reference>
<dbReference type="Proteomes" id="UP001061361">
    <property type="component" value="Chromosome"/>
</dbReference>
<proteinExistence type="inferred from homology"/>
<dbReference type="InterPro" id="IPR005017">
    <property type="entry name" value="OMPP1/FadL/TodX"/>
</dbReference>
<dbReference type="EMBL" id="AP026708">
    <property type="protein sequence ID" value="BDQ33149.1"/>
    <property type="molecule type" value="Genomic_DNA"/>
</dbReference>
<evidence type="ECO:0008006" key="11">
    <source>
        <dbReference type="Google" id="ProtNLM"/>
    </source>
</evidence>